<dbReference type="Pfam" id="PF20434">
    <property type="entry name" value="BD-FAE"/>
    <property type="match status" value="1"/>
</dbReference>
<dbReference type="PANTHER" id="PTHR48081">
    <property type="entry name" value="AB HYDROLASE SUPERFAMILY PROTEIN C4A8.06C"/>
    <property type="match status" value="1"/>
</dbReference>
<keyword evidence="5" id="KW-1185">Reference proteome</keyword>
<proteinExistence type="predicted"/>
<evidence type="ECO:0000313" key="4">
    <source>
        <dbReference type="EMBL" id="ADB19276.1"/>
    </source>
</evidence>
<evidence type="ECO:0000256" key="1">
    <source>
        <dbReference type="ARBA" id="ARBA00022801"/>
    </source>
</evidence>
<dbReference type="GO" id="GO:0016787">
    <property type="term" value="F:hydrolase activity"/>
    <property type="evidence" value="ECO:0007669"/>
    <property type="project" value="UniProtKB-KW"/>
</dbReference>
<feature type="signal peptide" evidence="2">
    <location>
        <begin position="1"/>
        <end position="25"/>
    </location>
</feature>
<evidence type="ECO:0000259" key="3">
    <source>
        <dbReference type="Pfam" id="PF20434"/>
    </source>
</evidence>
<keyword evidence="2" id="KW-0732">Signal</keyword>
<dbReference type="Proteomes" id="UP000001887">
    <property type="component" value="Chromosome"/>
</dbReference>
<dbReference type="AlphaFoldDB" id="D2R7U5"/>
<dbReference type="InterPro" id="IPR050300">
    <property type="entry name" value="GDXG_lipolytic_enzyme"/>
</dbReference>
<dbReference type="OrthoDB" id="272794at2"/>
<dbReference type="PROSITE" id="PS51257">
    <property type="entry name" value="PROKAR_LIPOPROTEIN"/>
    <property type="match status" value="1"/>
</dbReference>
<dbReference type="HOGENOM" id="CLU_500429_0_0_0"/>
<accession>D2R7U5</accession>
<dbReference type="STRING" id="530564.Psta_4634"/>
<gene>
    <name evidence="4" type="ordered locus">Psta_4634</name>
</gene>
<evidence type="ECO:0000313" key="5">
    <source>
        <dbReference type="Proteomes" id="UP000001887"/>
    </source>
</evidence>
<sequence length="544" mass="58747" precursor="true">MIVRIAICLLLVVACGASFAPKTSAADLPDSIELQADLVYAQRGDRALHLDLFRPAKLAAEVKLPAVVLVHGGGWINGDRTKFHRYAQTLAQRGFAVAAIEYRLAGEAKFPAAVQDTVESIVWLRKNADKFQIDPAKIAAVGGSAGGHLVALAAAGGAHEKFAPAGLSADDRARLTQLAACVVMAGPLDLARGTVADKSRKSDPPSNATIWTGKTILEAPELYELGSPRAHFTKETPPILVQVGELDHPENYLVPLATLREAGGTGTQMVYAEGKHGCWNNPRWMKPMIDDVCKFLATSMKLEEQANSRDFVEAAPIKIEHFSDRVELVLGDASQFAGKSIDVPMLGVPVGRIYAKGQDPEAKSDWKLQPEIDRWIITPPAGALPATGEARIVIETIDRTLVGDVPSVAMPDAERIVNLPAHRATVVGKKLRYEPQPHKNTVGYWTEVDDRASWKLFLPAGTYDVEVHQGCGKGHGGSEVDIAVGDQIVSMVVEDTGHFQNFKPRVIGRVTIEKPITTSLEIRPKKKAAAAVMDVRLIRLIPAT</sequence>
<dbReference type="EMBL" id="CP001848">
    <property type="protein sequence ID" value="ADB19276.1"/>
    <property type="molecule type" value="Genomic_DNA"/>
</dbReference>
<dbReference type="SUPFAM" id="SSF53474">
    <property type="entry name" value="alpha/beta-Hydrolases"/>
    <property type="match status" value="1"/>
</dbReference>
<reference evidence="4 5" key="1">
    <citation type="journal article" date="2009" name="Stand. Genomic Sci.">
        <title>Complete genome sequence of Pirellula staleyi type strain (ATCC 27377).</title>
        <authorList>
            <person name="Clum A."/>
            <person name="Tindall B.J."/>
            <person name="Sikorski J."/>
            <person name="Ivanova N."/>
            <person name="Mavrommatis K."/>
            <person name="Lucas S."/>
            <person name="Glavina del Rio T."/>
            <person name="Nolan M."/>
            <person name="Chen F."/>
            <person name="Tice H."/>
            <person name="Pitluck S."/>
            <person name="Cheng J.F."/>
            <person name="Chertkov O."/>
            <person name="Brettin T."/>
            <person name="Han C."/>
            <person name="Detter J.C."/>
            <person name="Kuske C."/>
            <person name="Bruce D."/>
            <person name="Goodwin L."/>
            <person name="Ovchinikova G."/>
            <person name="Pati A."/>
            <person name="Mikhailova N."/>
            <person name="Chen A."/>
            <person name="Palaniappan K."/>
            <person name="Land M."/>
            <person name="Hauser L."/>
            <person name="Chang Y.J."/>
            <person name="Jeffries C.D."/>
            <person name="Chain P."/>
            <person name="Rohde M."/>
            <person name="Goker M."/>
            <person name="Bristow J."/>
            <person name="Eisen J.A."/>
            <person name="Markowitz V."/>
            <person name="Hugenholtz P."/>
            <person name="Kyrpides N.C."/>
            <person name="Klenk H.P."/>
            <person name="Lapidus A."/>
        </authorList>
    </citation>
    <scope>NUCLEOTIDE SEQUENCE [LARGE SCALE GENOMIC DNA]</scope>
    <source>
        <strain evidence="5">ATCC 27377 / DSM 6068 / ICPB 4128</strain>
    </source>
</reference>
<dbReference type="KEGG" id="psl:Psta_4634"/>
<dbReference type="InterPro" id="IPR049492">
    <property type="entry name" value="BD-FAE-like_dom"/>
</dbReference>
<feature type="chain" id="PRO_5003035556" evidence="2">
    <location>
        <begin position="26"/>
        <end position="544"/>
    </location>
</feature>
<protein>
    <submittedName>
        <fullName evidence="4">Alpha/beta hydrolase fold-3 domain protein</fullName>
    </submittedName>
</protein>
<dbReference type="InterPro" id="IPR029058">
    <property type="entry name" value="AB_hydrolase_fold"/>
</dbReference>
<keyword evidence="1 4" id="KW-0378">Hydrolase</keyword>
<feature type="domain" description="BD-FAE-like" evidence="3">
    <location>
        <begin position="50"/>
        <end position="248"/>
    </location>
</feature>
<dbReference type="Gene3D" id="3.40.50.1820">
    <property type="entry name" value="alpha/beta hydrolase"/>
    <property type="match status" value="1"/>
</dbReference>
<evidence type="ECO:0000256" key="2">
    <source>
        <dbReference type="SAM" id="SignalP"/>
    </source>
</evidence>
<organism evidence="4 5">
    <name type="scientific">Pirellula staleyi (strain ATCC 27377 / DSM 6068 / ICPB 4128)</name>
    <name type="common">Pirella staleyi</name>
    <dbReference type="NCBI Taxonomy" id="530564"/>
    <lineage>
        <taxon>Bacteria</taxon>
        <taxon>Pseudomonadati</taxon>
        <taxon>Planctomycetota</taxon>
        <taxon>Planctomycetia</taxon>
        <taxon>Pirellulales</taxon>
        <taxon>Pirellulaceae</taxon>
        <taxon>Pirellula</taxon>
    </lineage>
</organism>
<dbReference type="eggNOG" id="COG0657">
    <property type="taxonomic scope" value="Bacteria"/>
</dbReference>
<name>D2R7U5_PIRSD</name>